<dbReference type="Proteomes" id="UP001054837">
    <property type="component" value="Unassembled WGS sequence"/>
</dbReference>
<comment type="caution">
    <text evidence="1">The sequence shown here is derived from an EMBL/GenBank/DDBJ whole genome shotgun (WGS) entry which is preliminary data.</text>
</comment>
<sequence>MNPLSLHQIAKIKQIMRSVAKQEKPLRRSFFSVRFSCFHQVSTSFFSLSQSDEICRSALTLEAPLTFSCTSLSFLWPIIYSAVPSSLSSCVMWFLRVPTTHLSKFPKTIV</sequence>
<keyword evidence="2" id="KW-1185">Reference proteome</keyword>
<name>A0AAV4R9A0_9ARAC</name>
<evidence type="ECO:0000313" key="2">
    <source>
        <dbReference type="Proteomes" id="UP001054837"/>
    </source>
</evidence>
<evidence type="ECO:0000313" key="1">
    <source>
        <dbReference type="EMBL" id="GIY16982.1"/>
    </source>
</evidence>
<gene>
    <name evidence="1" type="ORF">CDAR_544381</name>
</gene>
<reference evidence="1 2" key="1">
    <citation type="submission" date="2021-06" db="EMBL/GenBank/DDBJ databases">
        <title>Caerostris darwini draft genome.</title>
        <authorList>
            <person name="Kono N."/>
            <person name="Arakawa K."/>
        </authorList>
    </citation>
    <scope>NUCLEOTIDE SEQUENCE [LARGE SCALE GENOMIC DNA]</scope>
</reference>
<dbReference type="AlphaFoldDB" id="A0AAV4R9A0"/>
<accession>A0AAV4R9A0</accession>
<proteinExistence type="predicted"/>
<dbReference type="EMBL" id="BPLQ01005757">
    <property type="protein sequence ID" value="GIY16982.1"/>
    <property type="molecule type" value="Genomic_DNA"/>
</dbReference>
<protein>
    <submittedName>
        <fullName evidence="1">Uncharacterized protein</fullName>
    </submittedName>
</protein>
<organism evidence="1 2">
    <name type="scientific">Caerostris darwini</name>
    <dbReference type="NCBI Taxonomy" id="1538125"/>
    <lineage>
        <taxon>Eukaryota</taxon>
        <taxon>Metazoa</taxon>
        <taxon>Ecdysozoa</taxon>
        <taxon>Arthropoda</taxon>
        <taxon>Chelicerata</taxon>
        <taxon>Arachnida</taxon>
        <taxon>Araneae</taxon>
        <taxon>Araneomorphae</taxon>
        <taxon>Entelegynae</taxon>
        <taxon>Araneoidea</taxon>
        <taxon>Araneidae</taxon>
        <taxon>Caerostris</taxon>
    </lineage>
</organism>